<proteinExistence type="predicted"/>
<dbReference type="PROSITE" id="PS51257">
    <property type="entry name" value="PROKAR_LIPOPROTEIN"/>
    <property type="match status" value="1"/>
</dbReference>
<organism evidence="1 2">
    <name type="scientific">Halorussus caseinilyticus</name>
    <dbReference type="NCBI Taxonomy" id="3034025"/>
    <lineage>
        <taxon>Archaea</taxon>
        <taxon>Methanobacteriati</taxon>
        <taxon>Methanobacteriota</taxon>
        <taxon>Stenosarchaea group</taxon>
        <taxon>Halobacteria</taxon>
        <taxon>Halobacteriales</taxon>
        <taxon>Haladaptataceae</taxon>
        <taxon>Halorussus</taxon>
    </lineage>
</organism>
<name>A0ABD5WP39_9EURY</name>
<dbReference type="Proteomes" id="UP001596407">
    <property type="component" value="Unassembled WGS sequence"/>
</dbReference>
<protein>
    <submittedName>
        <fullName evidence="1">Uncharacterized protein</fullName>
    </submittedName>
</protein>
<evidence type="ECO:0000313" key="2">
    <source>
        <dbReference type="Proteomes" id="UP001596407"/>
    </source>
</evidence>
<evidence type="ECO:0000313" key="1">
    <source>
        <dbReference type="EMBL" id="MFC7082276.1"/>
    </source>
</evidence>
<keyword evidence="2" id="KW-1185">Reference proteome</keyword>
<reference evidence="1 2" key="1">
    <citation type="journal article" date="2019" name="Int. J. Syst. Evol. Microbiol.">
        <title>The Global Catalogue of Microorganisms (GCM) 10K type strain sequencing project: providing services to taxonomists for standard genome sequencing and annotation.</title>
        <authorList>
            <consortium name="The Broad Institute Genomics Platform"/>
            <consortium name="The Broad Institute Genome Sequencing Center for Infectious Disease"/>
            <person name="Wu L."/>
            <person name="Ma J."/>
        </authorList>
    </citation>
    <scope>NUCLEOTIDE SEQUENCE [LARGE SCALE GENOMIC DNA]</scope>
    <source>
        <strain evidence="1 2">DT72</strain>
    </source>
</reference>
<sequence length="404" mass="43155">MSRTAIALAALLVLAGCSAPTAQGPTAEGSALETRTPTTGPSALPVNESRIFGRVADLAESNVSQPSLRTADAGEGGVSYLGGLGPFYRLMLGVEGDGSASAAAYYARDPHRVTVLLHDGVPAAETDEAGLAVVLAHEYAHAVQFGDPRFRSSLGGPADASMDSRRVYRALVEGGAVFVADEYADRYRPSEDPTGEMARDYRNESAPGRFVRGPYLFGGRYLDGRLDSPANLTRAYRNPPNTTEQVIHGYAPEREPPADLRVTVAETDDVSAGNADTAGELFVRDLLGGKLPESRSATAASGWGNDRLLMLWNYGANESSRRNFVWTLRWDDERNATEFSGAFADYMDARGERRGARRWQASGTQFGLERASDRTVVVAVGSPETVRNVRATADDGNVSVTVAA</sequence>
<accession>A0ABD5WP39</accession>
<dbReference type="RefSeq" id="WP_276279735.1">
    <property type="nucleotide sequence ID" value="NZ_CP119809.1"/>
</dbReference>
<dbReference type="EMBL" id="JBHSZH010000005">
    <property type="protein sequence ID" value="MFC7082276.1"/>
    <property type="molecule type" value="Genomic_DNA"/>
</dbReference>
<dbReference type="AlphaFoldDB" id="A0ABD5WP39"/>
<dbReference type="GeneID" id="79304316"/>
<gene>
    <name evidence="1" type="ORF">ACFQJ6_21510</name>
</gene>
<comment type="caution">
    <text evidence="1">The sequence shown here is derived from an EMBL/GenBank/DDBJ whole genome shotgun (WGS) entry which is preliminary data.</text>
</comment>